<comment type="caution">
    <text evidence="1">The sequence shown here is derived from an EMBL/GenBank/DDBJ whole genome shotgun (WGS) entry which is preliminary data.</text>
</comment>
<dbReference type="Proteomes" id="UP000663874">
    <property type="component" value="Unassembled WGS sequence"/>
</dbReference>
<gene>
    <name evidence="1" type="ORF">FNK824_LOCUS43941</name>
</gene>
<dbReference type="EMBL" id="CAJOBE010065852">
    <property type="protein sequence ID" value="CAF4400769.1"/>
    <property type="molecule type" value="Genomic_DNA"/>
</dbReference>
<dbReference type="AlphaFoldDB" id="A0A820P7W5"/>
<name>A0A820P7W5_9BILA</name>
<protein>
    <submittedName>
        <fullName evidence="1">Uncharacterized protein</fullName>
    </submittedName>
</protein>
<accession>A0A820P7W5</accession>
<evidence type="ECO:0000313" key="1">
    <source>
        <dbReference type="EMBL" id="CAF4400769.1"/>
    </source>
</evidence>
<organism evidence="1 2">
    <name type="scientific">Rotaria sordida</name>
    <dbReference type="NCBI Taxonomy" id="392033"/>
    <lineage>
        <taxon>Eukaryota</taxon>
        <taxon>Metazoa</taxon>
        <taxon>Spiralia</taxon>
        <taxon>Gnathifera</taxon>
        <taxon>Rotifera</taxon>
        <taxon>Eurotatoria</taxon>
        <taxon>Bdelloidea</taxon>
        <taxon>Philodinida</taxon>
        <taxon>Philodinidae</taxon>
        <taxon>Rotaria</taxon>
    </lineage>
</organism>
<feature type="non-terminal residue" evidence="1">
    <location>
        <position position="29"/>
    </location>
</feature>
<proteinExistence type="predicted"/>
<sequence>MKDAANMGSPIPILGLELVEIDLELSGVI</sequence>
<reference evidence="1" key="1">
    <citation type="submission" date="2021-02" db="EMBL/GenBank/DDBJ databases">
        <authorList>
            <person name="Nowell W R."/>
        </authorList>
    </citation>
    <scope>NUCLEOTIDE SEQUENCE</scope>
</reference>
<evidence type="ECO:0000313" key="2">
    <source>
        <dbReference type="Proteomes" id="UP000663874"/>
    </source>
</evidence>